<feature type="compositionally biased region" description="Polar residues" evidence="1">
    <location>
        <begin position="358"/>
        <end position="372"/>
    </location>
</feature>
<dbReference type="GeneID" id="59337261"/>
<proteinExistence type="predicted"/>
<organism evidence="2 3">
    <name type="scientific">Letharia lupina</name>
    <dbReference type="NCBI Taxonomy" id="560253"/>
    <lineage>
        <taxon>Eukaryota</taxon>
        <taxon>Fungi</taxon>
        <taxon>Dikarya</taxon>
        <taxon>Ascomycota</taxon>
        <taxon>Pezizomycotina</taxon>
        <taxon>Lecanoromycetes</taxon>
        <taxon>OSLEUM clade</taxon>
        <taxon>Lecanoromycetidae</taxon>
        <taxon>Lecanorales</taxon>
        <taxon>Lecanorineae</taxon>
        <taxon>Parmeliaceae</taxon>
        <taxon>Letharia</taxon>
    </lineage>
</organism>
<sequence>MGATLSYLGYASHQQPHPGFYERVSRQLHQGFEPTLIFGNKDAVSPSIIDLCTRLTALEKDLQISRTANTNKEAVIQYLLQSSVSNARVKERTVKLKEQLLVLKTTIDQTHKEKKEIKDKLRKAEDTIFALSRPNVPNSMSQSISTSFSSHSDSPPKSEIVTEDLIDLLDCSQEFSSAKLTKGGTTLLDKFYEDESDTEGVSNSTTPFQSLQQSSDSDFEGSSYIVHFADSDEDTKSQDAVKVSTKKVRVPRGLSESITPSEQQNDILVLSEKADESSSEDASSLNGPNSTATSFTSTSSGNSPLNAKLLNEEFLQLKALHSEGGNLDKSMAIVSTLADKLCSFGTLNQDEPFRPTAQAPTESRDLQTSVKGDTTEPRWSPERIFESVQDRKTAVLINGRSAQTGARDVPYPDFFKYGIRYVPKTYEQDVYRTVAISGLPPSVTMMALLEKVRGGMLVDAKLLDTAKITGSNTALVTFLHERSAMAYEDRAKEHPIAFNNVVAQVAVIPTPTWPIPVNLRTGIEEFGRTRCFEVHNIPRNLFLPTLRQELTASPVMKSDSLECMRLGADGVLGLRFSSIRAAGHSSALFSKTLRYRGCTVQCIPDPCAQPLETLLQPRTDMSEVVKEVTPEPSYNSEAKAAADEQSGRLTKVD</sequence>
<gene>
    <name evidence="2" type="ORF">HO133_008866</name>
</gene>
<accession>A0A8H6FG91</accession>
<keyword evidence="3" id="KW-1185">Reference proteome</keyword>
<reference evidence="2 3" key="1">
    <citation type="journal article" date="2020" name="Genomics">
        <title>Complete, high-quality genomes from long-read metagenomic sequencing of two wolf lichen thalli reveals enigmatic genome architecture.</title>
        <authorList>
            <person name="McKenzie S.K."/>
            <person name="Walston R.F."/>
            <person name="Allen J.L."/>
        </authorList>
    </citation>
    <scope>NUCLEOTIDE SEQUENCE [LARGE SCALE GENOMIC DNA]</scope>
    <source>
        <strain evidence="2">WasteWater1</strain>
    </source>
</reference>
<name>A0A8H6FG91_9LECA</name>
<feature type="region of interest" description="Disordered" evidence="1">
    <location>
        <begin position="133"/>
        <end position="158"/>
    </location>
</feature>
<feature type="region of interest" description="Disordered" evidence="1">
    <location>
        <begin position="235"/>
        <end position="303"/>
    </location>
</feature>
<evidence type="ECO:0000313" key="2">
    <source>
        <dbReference type="EMBL" id="KAF6227422.1"/>
    </source>
</evidence>
<feature type="compositionally biased region" description="Low complexity" evidence="1">
    <location>
        <begin position="139"/>
        <end position="158"/>
    </location>
</feature>
<dbReference type="EMBL" id="JACCJB010000005">
    <property type="protein sequence ID" value="KAF6227422.1"/>
    <property type="molecule type" value="Genomic_DNA"/>
</dbReference>
<feature type="region of interest" description="Disordered" evidence="1">
    <location>
        <begin position="197"/>
        <end position="217"/>
    </location>
</feature>
<comment type="caution">
    <text evidence="2">The sequence shown here is derived from an EMBL/GenBank/DDBJ whole genome shotgun (WGS) entry which is preliminary data.</text>
</comment>
<feature type="region of interest" description="Disordered" evidence="1">
    <location>
        <begin position="353"/>
        <end position="379"/>
    </location>
</feature>
<feature type="compositionally biased region" description="Low complexity" evidence="1">
    <location>
        <begin position="280"/>
        <end position="303"/>
    </location>
</feature>
<dbReference type="AlphaFoldDB" id="A0A8H6FG91"/>
<evidence type="ECO:0000313" key="3">
    <source>
        <dbReference type="Proteomes" id="UP000593566"/>
    </source>
</evidence>
<evidence type="ECO:0000256" key="1">
    <source>
        <dbReference type="SAM" id="MobiDB-lite"/>
    </source>
</evidence>
<dbReference type="Proteomes" id="UP000593566">
    <property type="component" value="Unassembled WGS sequence"/>
</dbReference>
<feature type="region of interest" description="Disordered" evidence="1">
    <location>
        <begin position="624"/>
        <end position="653"/>
    </location>
</feature>
<feature type="compositionally biased region" description="Polar residues" evidence="1">
    <location>
        <begin position="199"/>
        <end position="208"/>
    </location>
</feature>
<feature type="compositionally biased region" description="Polar residues" evidence="1">
    <location>
        <begin position="256"/>
        <end position="266"/>
    </location>
</feature>
<feature type="compositionally biased region" description="Basic and acidic residues" evidence="1">
    <location>
        <begin position="640"/>
        <end position="653"/>
    </location>
</feature>
<protein>
    <submittedName>
        <fullName evidence="2">Uncharacterized protein</fullName>
    </submittedName>
</protein>
<dbReference type="RefSeq" id="XP_037155730.1">
    <property type="nucleotide sequence ID" value="XM_037299729.1"/>
</dbReference>